<evidence type="ECO:0000259" key="1">
    <source>
        <dbReference type="Pfam" id="PF13649"/>
    </source>
</evidence>
<dbReference type="InterPro" id="IPR041698">
    <property type="entry name" value="Methyltransf_25"/>
</dbReference>
<dbReference type="InterPro" id="IPR029063">
    <property type="entry name" value="SAM-dependent_MTases_sf"/>
</dbReference>
<accession>A0A2A4XAP3</accession>
<dbReference type="Gene3D" id="3.40.50.150">
    <property type="entry name" value="Vaccinia Virus protein VP39"/>
    <property type="match status" value="1"/>
</dbReference>
<dbReference type="GO" id="GO:0032259">
    <property type="term" value="P:methylation"/>
    <property type="evidence" value="ECO:0007669"/>
    <property type="project" value="UniProtKB-KW"/>
</dbReference>
<dbReference type="Pfam" id="PF13649">
    <property type="entry name" value="Methyltransf_25"/>
    <property type="match status" value="1"/>
</dbReference>
<keyword evidence="2" id="KW-0808">Transferase</keyword>
<evidence type="ECO:0000313" key="2">
    <source>
        <dbReference type="EMBL" id="PCI79673.1"/>
    </source>
</evidence>
<dbReference type="GO" id="GO:0008168">
    <property type="term" value="F:methyltransferase activity"/>
    <property type="evidence" value="ECO:0007669"/>
    <property type="project" value="UniProtKB-KW"/>
</dbReference>
<organism evidence="2 3">
    <name type="scientific">SAR86 cluster bacterium</name>
    <dbReference type="NCBI Taxonomy" id="2030880"/>
    <lineage>
        <taxon>Bacteria</taxon>
        <taxon>Pseudomonadati</taxon>
        <taxon>Pseudomonadota</taxon>
        <taxon>Gammaproteobacteria</taxon>
        <taxon>SAR86 cluster</taxon>
    </lineage>
</organism>
<dbReference type="CDD" id="cd02440">
    <property type="entry name" value="AdoMet_MTases"/>
    <property type="match status" value="1"/>
</dbReference>
<keyword evidence="2" id="KW-0489">Methyltransferase</keyword>
<gene>
    <name evidence="2" type="ORF">COB20_04230</name>
</gene>
<name>A0A2A4XAP3_9GAMM</name>
<comment type="caution">
    <text evidence="2">The sequence shown here is derived from an EMBL/GenBank/DDBJ whole genome shotgun (WGS) entry which is preliminary data.</text>
</comment>
<sequence length="186" mass="20932">MNARLKFSDSLNLIKSFRTSGTITPSSKVLIKTLLAPIDFTAARCIIELGPGTGCVTRSLLKRMHSDCILICFEVNNDFVDQLATLQDPRLRVVNACASSIRSILDELQIKEVDHVVSSLPLALIDDEVVKNILESVRSNLREGGRFLQFQYSLSNYSELKPIFKNVKLDFTFRNMPPAFVYECTK</sequence>
<reference evidence="3" key="1">
    <citation type="submission" date="2017-08" db="EMBL/GenBank/DDBJ databases">
        <title>A dynamic microbial community with high functional redundancy inhabits the cold, oxic subseafloor aquifer.</title>
        <authorList>
            <person name="Tully B.J."/>
            <person name="Wheat C.G."/>
            <person name="Glazer B.T."/>
            <person name="Huber J.A."/>
        </authorList>
    </citation>
    <scope>NUCLEOTIDE SEQUENCE [LARGE SCALE GENOMIC DNA]</scope>
</reference>
<proteinExistence type="predicted"/>
<evidence type="ECO:0000313" key="3">
    <source>
        <dbReference type="Proteomes" id="UP000218767"/>
    </source>
</evidence>
<feature type="domain" description="Methyltransferase" evidence="1">
    <location>
        <begin position="46"/>
        <end position="145"/>
    </location>
</feature>
<dbReference type="EMBL" id="NVUL01000015">
    <property type="protein sequence ID" value="PCI79673.1"/>
    <property type="molecule type" value="Genomic_DNA"/>
</dbReference>
<protein>
    <submittedName>
        <fullName evidence="2">Ribosomal RNA adenine dimethylase</fullName>
    </submittedName>
</protein>
<dbReference type="Proteomes" id="UP000218767">
    <property type="component" value="Unassembled WGS sequence"/>
</dbReference>
<dbReference type="SUPFAM" id="SSF53335">
    <property type="entry name" value="S-adenosyl-L-methionine-dependent methyltransferases"/>
    <property type="match status" value="1"/>
</dbReference>
<dbReference type="AlphaFoldDB" id="A0A2A4XAP3"/>